<feature type="signal peptide" evidence="3">
    <location>
        <begin position="1"/>
        <end position="15"/>
    </location>
</feature>
<dbReference type="AlphaFoldDB" id="A0A168A580"/>
<comment type="caution">
    <text evidence="4">The sequence shown here is derived from an EMBL/GenBank/DDBJ whole genome shotgun (WGS) entry which is preliminary data.</text>
</comment>
<evidence type="ECO:0000313" key="5">
    <source>
        <dbReference type="Proteomes" id="UP000076874"/>
    </source>
</evidence>
<evidence type="ECO:0000313" key="4">
    <source>
        <dbReference type="EMBL" id="OAA68263.1"/>
    </source>
</evidence>
<protein>
    <submittedName>
        <fullName evidence="4">Lipase, secreted</fullName>
    </submittedName>
</protein>
<evidence type="ECO:0000256" key="2">
    <source>
        <dbReference type="SAM" id="MobiDB-lite"/>
    </source>
</evidence>
<evidence type="ECO:0000256" key="1">
    <source>
        <dbReference type="ARBA" id="ARBA00022801"/>
    </source>
</evidence>
<dbReference type="PANTHER" id="PTHR34853">
    <property type="match status" value="1"/>
</dbReference>
<dbReference type="Gene3D" id="3.40.50.1820">
    <property type="entry name" value="alpha/beta hydrolase"/>
    <property type="match status" value="1"/>
</dbReference>
<keyword evidence="3" id="KW-0732">Signal</keyword>
<name>A0A168A580_9HYPO</name>
<organism evidence="4 5">
    <name type="scientific">Niveomyces insectorum RCEF 264</name>
    <dbReference type="NCBI Taxonomy" id="1081102"/>
    <lineage>
        <taxon>Eukaryota</taxon>
        <taxon>Fungi</taxon>
        <taxon>Dikarya</taxon>
        <taxon>Ascomycota</taxon>
        <taxon>Pezizomycotina</taxon>
        <taxon>Sordariomycetes</taxon>
        <taxon>Hypocreomycetidae</taxon>
        <taxon>Hypocreales</taxon>
        <taxon>Cordycipitaceae</taxon>
        <taxon>Niveomyces</taxon>
    </lineage>
</organism>
<feature type="chain" id="PRO_5012814025" evidence="3">
    <location>
        <begin position="16"/>
        <end position="474"/>
    </location>
</feature>
<sequence length="474" mass="50974">MRTVCLALLCATAAAADVGAPSMAGRLAGRSNGNDDGSLNGTRLPKPSRDPWYAAPAGWNTTAPGTVLKVRPHAYNMSAAMFDHYVDVFQVLFRSTDSHDQPLFGVATVFVPETQAACWNGTATRNHTRNTTTTTTTCAHALLSYHPPYDTAYLDASPSYGLQFGEPYGEIAVALQRGWFVSVPDYEGPHASYGANRLAGHVILDSVRAVVPTLQRYAGVRTNSSNSTTHKNSTTRVALWGYSSGATATNFALELAGTYAPDLRIDGAVVGGMTANMTRSSELLSGRDVAGLLPQTLLGMTTQYPAQRAVLNDALWPAGVYNKTEFESARTMSGWDALVHFAYQDVFRYFRHGRADVYESAPLMTMFAREGWAGQHGAAPPPSVPAFYYQAVADEMCPSAAVDAAVAGFCRQGGRVLYQRNLVGQHNDELVNGRQRALNFLGDVLDGTQTTAMPATGCRVDNVTISVDPKGPFY</sequence>
<keyword evidence="1" id="KW-0378">Hydrolase</keyword>
<dbReference type="InterPro" id="IPR005152">
    <property type="entry name" value="Lipase_secreted"/>
</dbReference>
<dbReference type="Proteomes" id="UP000076874">
    <property type="component" value="Unassembled WGS sequence"/>
</dbReference>
<reference evidence="4 5" key="1">
    <citation type="journal article" date="2016" name="Genome Biol. Evol.">
        <title>Divergent and convergent evolution of fungal pathogenicity.</title>
        <authorList>
            <person name="Shang Y."/>
            <person name="Xiao G."/>
            <person name="Zheng P."/>
            <person name="Cen K."/>
            <person name="Zhan S."/>
            <person name="Wang C."/>
        </authorList>
    </citation>
    <scope>NUCLEOTIDE SEQUENCE [LARGE SCALE GENOMIC DNA]</scope>
    <source>
        <strain evidence="4 5">RCEF 264</strain>
    </source>
</reference>
<dbReference type="GO" id="GO:0016042">
    <property type="term" value="P:lipid catabolic process"/>
    <property type="evidence" value="ECO:0007669"/>
    <property type="project" value="InterPro"/>
</dbReference>
<gene>
    <name evidence="4" type="ORF">SPI_00458</name>
</gene>
<accession>A0A168A580</accession>
<feature type="region of interest" description="Disordered" evidence="2">
    <location>
        <begin position="27"/>
        <end position="53"/>
    </location>
</feature>
<dbReference type="PANTHER" id="PTHR34853:SF5">
    <property type="entry name" value="LIP-DOMAIN-CONTAINING PROTEIN-RELATED"/>
    <property type="match status" value="1"/>
</dbReference>
<dbReference type="Pfam" id="PF03583">
    <property type="entry name" value="LIP"/>
    <property type="match status" value="1"/>
</dbReference>
<dbReference type="InterPro" id="IPR029058">
    <property type="entry name" value="AB_hydrolase_fold"/>
</dbReference>
<dbReference type="SUPFAM" id="SSF53474">
    <property type="entry name" value="alpha/beta-Hydrolases"/>
    <property type="match status" value="1"/>
</dbReference>
<dbReference type="EMBL" id="AZHD01000001">
    <property type="protein sequence ID" value="OAA68263.1"/>
    <property type="molecule type" value="Genomic_DNA"/>
</dbReference>
<dbReference type="GO" id="GO:0004806">
    <property type="term" value="F:triacylglycerol lipase activity"/>
    <property type="evidence" value="ECO:0007669"/>
    <property type="project" value="InterPro"/>
</dbReference>
<keyword evidence="5" id="KW-1185">Reference proteome</keyword>
<dbReference type="OrthoDB" id="2373480at2759"/>
<evidence type="ECO:0000256" key="3">
    <source>
        <dbReference type="SAM" id="SignalP"/>
    </source>
</evidence>
<feature type="compositionally biased region" description="Polar residues" evidence="2">
    <location>
        <begin position="31"/>
        <end position="41"/>
    </location>
</feature>
<dbReference type="Gene3D" id="1.10.260.130">
    <property type="match status" value="1"/>
</dbReference>
<proteinExistence type="predicted"/>